<protein>
    <submittedName>
        <fullName evidence="2">DinB family protein</fullName>
    </submittedName>
</protein>
<dbReference type="Gene3D" id="1.20.120.450">
    <property type="entry name" value="dinb family like domain"/>
    <property type="match status" value="1"/>
</dbReference>
<organism evidence="2 3">
    <name type="scientific">Pedobacter fastidiosus</name>
    <dbReference type="NCBI Taxonomy" id="2765361"/>
    <lineage>
        <taxon>Bacteria</taxon>
        <taxon>Pseudomonadati</taxon>
        <taxon>Bacteroidota</taxon>
        <taxon>Sphingobacteriia</taxon>
        <taxon>Sphingobacteriales</taxon>
        <taxon>Sphingobacteriaceae</taxon>
        <taxon>Pedobacter</taxon>
    </lineage>
</organism>
<feature type="domain" description="DinB-like" evidence="1">
    <location>
        <begin position="27"/>
        <end position="159"/>
    </location>
</feature>
<gene>
    <name evidence="2" type="ORF">H7U22_20700</name>
</gene>
<accession>A0ABR7KXQ1</accession>
<dbReference type="SUPFAM" id="SSF109854">
    <property type="entry name" value="DinB/YfiT-like putative metalloenzymes"/>
    <property type="match status" value="1"/>
</dbReference>
<dbReference type="Pfam" id="PF12867">
    <property type="entry name" value="DinB_2"/>
    <property type="match status" value="1"/>
</dbReference>
<dbReference type="RefSeq" id="WP_187073270.1">
    <property type="nucleotide sequence ID" value="NZ_JACRYL010000028.1"/>
</dbReference>
<dbReference type="EMBL" id="JACRYL010000028">
    <property type="protein sequence ID" value="MBC6112851.1"/>
    <property type="molecule type" value="Genomic_DNA"/>
</dbReference>
<evidence type="ECO:0000313" key="2">
    <source>
        <dbReference type="EMBL" id="MBC6112851.1"/>
    </source>
</evidence>
<dbReference type="InterPro" id="IPR024775">
    <property type="entry name" value="DinB-like"/>
</dbReference>
<name>A0ABR7KXQ1_9SPHI</name>
<comment type="caution">
    <text evidence="2">The sequence shown here is derived from an EMBL/GenBank/DDBJ whole genome shotgun (WGS) entry which is preliminary data.</text>
</comment>
<sequence>MSQKLEVWQRGPLPKIIPVLQPVAHALLQAREEINEYMNQFPASLLWERPAGMASTGFHLQHLSGVLDRVFTYARAESLSEFQFEQLKEEGSDSVEGYSVDALVNRFNNQVDLAIEQIKNTDESTLPDFRGIGRAGLPSTVIGLLFHAAEHTMRHVGQLMVTVAVVKNNEDKNRGNN</sequence>
<evidence type="ECO:0000259" key="1">
    <source>
        <dbReference type="Pfam" id="PF12867"/>
    </source>
</evidence>
<evidence type="ECO:0000313" key="3">
    <source>
        <dbReference type="Proteomes" id="UP000652755"/>
    </source>
</evidence>
<proteinExistence type="predicted"/>
<reference evidence="2 3" key="1">
    <citation type="submission" date="2020-08" db="EMBL/GenBank/DDBJ databases">
        <authorList>
            <person name="Sun Q."/>
            <person name="Inoue M."/>
        </authorList>
    </citation>
    <scope>NUCLEOTIDE SEQUENCE [LARGE SCALE GENOMIC DNA]</scope>
    <source>
        <strain evidence="2 3">CCM 8938</strain>
    </source>
</reference>
<keyword evidence="3" id="KW-1185">Reference proteome</keyword>
<dbReference type="InterPro" id="IPR034660">
    <property type="entry name" value="DinB/YfiT-like"/>
</dbReference>
<dbReference type="Proteomes" id="UP000652755">
    <property type="component" value="Unassembled WGS sequence"/>
</dbReference>